<dbReference type="SUPFAM" id="SSF48264">
    <property type="entry name" value="Cytochrome P450"/>
    <property type="match status" value="1"/>
</dbReference>
<feature type="transmembrane region" description="Helical" evidence="7">
    <location>
        <begin position="16"/>
        <end position="38"/>
    </location>
</feature>
<keyword evidence="9" id="KW-1185">Reference proteome</keyword>
<dbReference type="EMBL" id="CM003100">
    <property type="protein sequence ID" value="KUI67776.1"/>
    <property type="molecule type" value="Genomic_DNA"/>
</dbReference>
<dbReference type="PROSITE" id="PS00086">
    <property type="entry name" value="CYTOCHROME_P450"/>
    <property type="match status" value="1"/>
</dbReference>
<dbReference type="Gene3D" id="1.10.630.10">
    <property type="entry name" value="Cytochrome P450"/>
    <property type="match status" value="1"/>
</dbReference>
<dbReference type="Proteomes" id="UP000078559">
    <property type="component" value="Chromosome 3"/>
</dbReference>
<evidence type="ECO:0000256" key="7">
    <source>
        <dbReference type="SAM" id="Phobius"/>
    </source>
</evidence>
<dbReference type="InterPro" id="IPR002401">
    <property type="entry name" value="Cyt_P450_E_grp-I"/>
</dbReference>
<dbReference type="GO" id="GO:0020037">
    <property type="term" value="F:heme binding"/>
    <property type="evidence" value="ECO:0007669"/>
    <property type="project" value="InterPro"/>
</dbReference>
<organism evidence="8 9">
    <name type="scientific">Cytospora mali</name>
    <name type="common">Apple Valsa canker fungus</name>
    <name type="synonym">Valsa mali</name>
    <dbReference type="NCBI Taxonomy" id="578113"/>
    <lineage>
        <taxon>Eukaryota</taxon>
        <taxon>Fungi</taxon>
        <taxon>Dikarya</taxon>
        <taxon>Ascomycota</taxon>
        <taxon>Pezizomycotina</taxon>
        <taxon>Sordariomycetes</taxon>
        <taxon>Sordariomycetidae</taxon>
        <taxon>Diaporthales</taxon>
        <taxon>Cytosporaceae</taxon>
        <taxon>Cytospora</taxon>
    </lineage>
</organism>
<dbReference type="Pfam" id="PF00067">
    <property type="entry name" value="p450"/>
    <property type="match status" value="1"/>
</dbReference>
<dbReference type="PANTHER" id="PTHR24305">
    <property type="entry name" value="CYTOCHROME P450"/>
    <property type="match status" value="1"/>
</dbReference>
<dbReference type="PRINTS" id="PR00463">
    <property type="entry name" value="EP450I"/>
</dbReference>
<dbReference type="GO" id="GO:0005506">
    <property type="term" value="F:iron ion binding"/>
    <property type="evidence" value="ECO:0007669"/>
    <property type="project" value="InterPro"/>
</dbReference>
<dbReference type="InterPro" id="IPR050121">
    <property type="entry name" value="Cytochrome_P450_monoxygenase"/>
</dbReference>
<protein>
    <recommendedName>
        <fullName evidence="10">Isotrichodermin C-15 hydroxylase</fullName>
    </recommendedName>
</protein>
<evidence type="ECO:0000256" key="1">
    <source>
        <dbReference type="ARBA" id="ARBA00001971"/>
    </source>
</evidence>
<feature type="transmembrane region" description="Helical" evidence="7">
    <location>
        <begin position="236"/>
        <end position="257"/>
    </location>
</feature>
<accession>A0A194VU87</accession>
<gene>
    <name evidence="8" type="ORF">VM1G_03188</name>
</gene>
<sequence length="516" mass="58928">MAFPDHLWSRISSNLSISQCLAATTALVIAYCIGRVVYNLYFHPLSKYPGPKLAAFTDIWWAYASTTGRYPWIIENVLKQYGDVVRIAPNELVFLTPQAGRDIYLSQEKNLELFVQLGYDSLDTGDGGISGETNPVKHREIAKKLAPAFSTRNFKAKEATVLKHIDIFIEKMKIVGKEGVELQRWVEWLALDLSADLTYGREMDQMRDMKDSILLSATLKLNLFLTMSQITRKFRLLAPLMYLTIPPSVWFVMPRLIKMNAQDVKARIERRGNTEHLDYFEHLVPADKPIPKDEKQIYHLQNIAGQLLLASWQPLANQFFSFIFFLSREPAAYTALVEEVRTAFADHGTINTESTANLKYLQACVSESLRLHQDTVDGLPRVSPGALVDGIYIPQGVTCQISYFAAARSPRFFAEPLKFRPERWLPPDHPRFNPKFKEDDLKASKPFSQGPRGCPGGAIAQAVLRLFVAKVLWQFDFEAAPGQDNLSFDKDFKFLFLWQKPQFRVLFKPVQRDHNE</sequence>
<dbReference type="PANTHER" id="PTHR24305:SF161">
    <property type="entry name" value="P450, PUTATIVE (EUROFUNG)-RELATED"/>
    <property type="match status" value="1"/>
</dbReference>
<feature type="binding site" description="axial binding residue" evidence="5">
    <location>
        <position position="454"/>
    </location>
    <ligand>
        <name>heme</name>
        <dbReference type="ChEBI" id="CHEBI:30413"/>
    </ligand>
    <ligandPart>
        <name>Fe</name>
        <dbReference type="ChEBI" id="CHEBI:18248"/>
    </ligandPart>
</feature>
<evidence type="ECO:0000313" key="9">
    <source>
        <dbReference type="Proteomes" id="UP000078559"/>
    </source>
</evidence>
<proteinExistence type="inferred from homology"/>
<keyword evidence="7" id="KW-0812">Transmembrane</keyword>
<dbReference type="GO" id="GO:0016705">
    <property type="term" value="F:oxidoreductase activity, acting on paired donors, with incorporation or reduction of molecular oxygen"/>
    <property type="evidence" value="ECO:0007669"/>
    <property type="project" value="InterPro"/>
</dbReference>
<evidence type="ECO:0000256" key="4">
    <source>
        <dbReference type="ARBA" id="ARBA00023004"/>
    </source>
</evidence>
<evidence type="ECO:0008006" key="10">
    <source>
        <dbReference type="Google" id="ProtNLM"/>
    </source>
</evidence>
<dbReference type="OrthoDB" id="1470350at2759"/>
<dbReference type="GO" id="GO:0004497">
    <property type="term" value="F:monooxygenase activity"/>
    <property type="evidence" value="ECO:0007669"/>
    <property type="project" value="UniProtKB-KW"/>
</dbReference>
<evidence type="ECO:0000256" key="6">
    <source>
        <dbReference type="RuleBase" id="RU000461"/>
    </source>
</evidence>
<dbReference type="AlphaFoldDB" id="A0A194VU87"/>
<keyword evidence="3 5" id="KW-0479">Metal-binding</keyword>
<comment type="cofactor">
    <cofactor evidence="1 5">
        <name>heme</name>
        <dbReference type="ChEBI" id="CHEBI:30413"/>
    </cofactor>
</comment>
<keyword evidence="6" id="KW-0503">Monooxygenase</keyword>
<evidence type="ECO:0000256" key="2">
    <source>
        <dbReference type="ARBA" id="ARBA00022617"/>
    </source>
</evidence>
<keyword evidence="7" id="KW-1133">Transmembrane helix</keyword>
<keyword evidence="4 5" id="KW-0408">Iron</keyword>
<comment type="similarity">
    <text evidence="6">Belongs to the cytochrome P450 family.</text>
</comment>
<keyword evidence="7" id="KW-0472">Membrane</keyword>
<dbReference type="SMR" id="A0A194VU87"/>
<evidence type="ECO:0000256" key="5">
    <source>
        <dbReference type="PIRSR" id="PIRSR602401-1"/>
    </source>
</evidence>
<dbReference type="InterPro" id="IPR017972">
    <property type="entry name" value="Cyt_P450_CS"/>
</dbReference>
<evidence type="ECO:0000256" key="3">
    <source>
        <dbReference type="ARBA" id="ARBA00022723"/>
    </source>
</evidence>
<dbReference type="InterPro" id="IPR001128">
    <property type="entry name" value="Cyt_P450"/>
</dbReference>
<keyword evidence="6" id="KW-0560">Oxidoreductase</keyword>
<reference evidence="8" key="1">
    <citation type="submission" date="2014-12" db="EMBL/GenBank/DDBJ databases">
        <title>Genome Sequence of Valsa Canker Pathogens Uncovers a Specific Adaption of Colonization on Woody Bark.</title>
        <authorList>
            <person name="Yin Z."/>
            <person name="Liu H."/>
            <person name="Gao X."/>
            <person name="Li Z."/>
            <person name="Song N."/>
            <person name="Ke X."/>
            <person name="Dai Q."/>
            <person name="Wu Y."/>
            <person name="Sun Y."/>
            <person name="Xu J.-R."/>
            <person name="Kang Z.K."/>
            <person name="Wang L."/>
            <person name="Huang L."/>
        </authorList>
    </citation>
    <scope>NUCLEOTIDE SEQUENCE [LARGE SCALE GENOMIC DNA]</scope>
    <source>
        <strain evidence="8">03-8</strain>
    </source>
</reference>
<evidence type="ECO:0000313" key="8">
    <source>
        <dbReference type="EMBL" id="KUI67776.1"/>
    </source>
</evidence>
<name>A0A194VU87_CYTMA</name>
<dbReference type="InterPro" id="IPR036396">
    <property type="entry name" value="Cyt_P450_sf"/>
</dbReference>
<keyword evidence="2 5" id="KW-0349">Heme</keyword>